<protein>
    <submittedName>
        <fullName evidence="2">Ovule protein</fullName>
    </submittedName>
</protein>
<organism evidence="1 2">
    <name type="scientific">Panagrellus redivivus</name>
    <name type="common">Microworm</name>
    <dbReference type="NCBI Taxonomy" id="6233"/>
    <lineage>
        <taxon>Eukaryota</taxon>
        <taxon>Metazoa</taxon>
        <taxon>Ecdysozoa</taxon>
        <taxon>Nematoda</taxon>
        <taxon>Chromadorea</taxon>
        <taxon>Rhabditida</taxon>
        <taxon>Tylenchina</taxon>
        <taxon>Panagrolaimomorpha</taxon>
        <taxon>Panagrolaimoidea</taxon>
        <taxon>Panagrolaimidae</taxon>
        <taxon>Panagrellus</taxon>
    </lineage>
</organism>
<name>A0A7E4ZZF5_PANRE</name>
<proteinExistence type="predicted"/>
<dbReference type="WBParaSite" id="Pan_g4693.t1">
    <property type="protein sequence ID" value="Pan_g4693.t1"/>
    <property type="gene ID" value="Pan_g4693"/>
</dbReference>
<accession>A0A7E4ZZF5</accession>
<evidence type="ECO:0000313" key="2">
    <source>
        <dbReference type="WBParaSite" id="Pan_g4693.t1"/>
    </source>
</evidence>
<dbReference type="Proteomes" id="UP000492821">
    <property type="component" value="Unassembled WGS sequence"/>
</dbReference>
<evidence type="ECO:0000313" key="1">
    <source>
        <dbReference type="Proteomes" id="UP000492821"/>
    </source>
</evidence>
<reference evidence="2" key="2">
    <citation type="submission" date="2020-10" db="UniProtKB">
        <authorList>
            <consortium name="WormBaseParasite"/>
        </authorList>
    </citation>
    <scope>IDENTIFICATION</scope>
</reference>
<sequence>MRSFCVLFELVESSREGNSIQNIERLVIFVNALYFNLILSNKFSVLHDAQITCESALCFFAYPPFD</sequence>
<keyword evidence="1" id="KW-1185">Reference proteome</keyword>
<reference evidence="1" key="1">
    <citation type="journal article" date="2013" name="Genetics">
        <title>The draft genome and transcriptome of Panagrellus redivivus are shaped by the harsh demands of a free-living lifestyle.</title>
        <authorList>
            <person name="Srinivasan J."/>
            <person name="Dillman A.R."/>
            <person name="Macchietto M.G."/>
            <person name="Heikkinen L."/>
            <person name="Lakso M."/>
            <person name="Fracchia K.M."/>
            <person name="Antoshechkin I."/>
            <person name="Mortazavi A."/>
            <person name="Wong G."/>
            <person name="Sternberg P.W."/>
        </authorList>
    </citation>
    <scope>NUCLEOTIDE SEQUENCE [LARGE SCALE GENOMIC DNA]</scope>
    <source>
        <strain evidence="1">MT8872</strain>
    </source>
</reference>
<dbReference type="AlphaFoldDB" id="A0A7E4ZZF5"/>